<dbReference type="NCBIfam" id="TIGR00407">
    <property type="entry name" value="proA"/>
    <property type="match status" value="1"/>
</dbReference>
<proteinExistence type="inferred from homology"/>
<evidence type="ECO:0000259" key="8">
    <source>
        <dbReference type="Pfam" id="PF00171"/>
    </source>
</evidence>
<dbReference type="CDD" id="cd07079">
    <property type="entry name" value="ALDH_F18-19_ProA-GPR"/>
    <property type="match status" value="1"/>
</dbReference>
<evidence type="ECO:0000313" key="10">
    <source>
        <dbReference type="Proteomes" id="UP000352088"/>
    </source>
</evidence>
<keyword evidence="3 7" id="KW-0641">Proline biosynthesis</keyword>
<keyword evidence="7" id="KW-0963">Cytoplasm</keyword>
<dbReference type="PANTHER" id="PTHR11063:SF8">
    <property type="entry name" value="DELTA-1-PYRROLINE-5-CARBOXYLATE SYNTHASE"/>
    <property type="match status" value="1"/>
</dbReference>
<evidence type="ECO:0000256" key="3">
    <source>
        <dbReference type="ARBA" id="ARBA00022650"/>
    </source>
</evidence>
<dbReference type="GO" id="GO:0004350">
    <property type="term" value="F:glutamate-5-semialdehyde dehydrogenase activity"/>
    <property type="evidence" value="ECO:0007669"/>
    <property type="project" value="UniProtKB-UniRule"/>
</dbReference>
<name>A0A3Z9F8F6_CAMCO</name>
<dbReference type="InterPro" id="IPR000965">
    <property type="entry name" value="GPR_dom"/>
</dbReference>
<evidence type="ECO:0000256" key="7">
    <source>
        <dbReference type="HAMAP-Rule" id="MF_00412"/>
    </source>
</evidence>
<dbReference type="GO" id="GO:0055129">
    <property type="term" value="P:L-proline biosynthetic process"/>
    <property type="evidence" value="ECO:0007669"/>
    <property type="project" value="UniProtKB-UniRule"/>
</dbReference>
<dbReference type="AlphaFoldDB" id="A0A3Z9F8F6"/>
<sequence length="410" mass="46200">MRNLLENIKKNSQKLLNLTPKDKENIILKLACALRENFKIILEANEKDMTNFTKSGAMRDRLLLDKKRIFSLCNALEKIAYLEDPIGKISKGWVNYAGLKIEKISIPIGLISVIYEARPSLSAEIIALMIKSSNACVLKGGSEAKFTNSAIFDLVYKVLEEFNLQDCFAMFYERNEIMQILAFDDLVDVIIPRGSSNMIQEIASHTKIPLIKQDKGLCHAFVDESANLNMALEIILNAKCQRVSVCNALETLLIHEKIAKDFIKLLIPEFEKFKVKIHAHENILEHFKNSKLEISKADESTFDTEWLDYAISIKSVKDCDEAIEHINQHSSLHSETIISNNALNIGKFQRLLRSSCIYVNASTRFSDGGEFGFGGEVGISTSKLHARGPMGVEDICTYKYLISGEGQIRK</sequence>
<dbReference type="RefSeq" id="WP_052783406.1">
    <property type="nucleotide sequence ID" value="NZ_CUII01000003.1"/>
</dbReference>
<organism evidence="9 10">
    <name type="scientific">Campylobacter coli</name>
    <dbReference type="NCBI Taxonomy" id="195"/>
    <lineage>
        <taxon>Bacteria</taxon>
        <taxon>Pseudomonadati</taxon>
        <taxon>Campylobacterota</taxon>
        <taxon>Epsilonproteobacteria</taxon>
        <taxon>Campylobacterales</taxon>
        <taxon>Campylobacteraceae</taxon>
        <taxon>Campylobacter</taxon>
    </lineage>
</organism>
<keyword evidence="5 7" id="KW-0560">Oxidoreductase</keyword>
<dbReference type="HAMAP" id="MF_00412">
    <property type="entry name" value="ProA"/>
    <property type="match status" value="1"/>
</dbReference>
<dbReference type="EC" id="1.2.1.41" evidence="7"/>
<comment type="catalytic activity">
    <reaction evidence="6 7">
        <text>L-glutamate 5-semialdehyde + phosphate + NADP(+) = L-glutamyl 5-phosphate + NADPH + H(+)</text>
        <dbReference type="Rhea" id="RHEA:19541"/>
        <dbReference type="ChEBI" id="CHEBI:15378"/>
        <dbReference type="ChEBI" id="CHEBI:43474"/>
        <dbReference type="ChEBI" id="CHEBI:57783"/>
        <dbReference type="ChEBI" id="CHEBI:58066"/>
        <dbReference type="ChEBI" id="CHEBI:58274"/>
        <dbReference type="ChEBI" id="CHEBI:58349"/>
        <dbReference type="EC" id="1.2.1.41"/>
    </reaction>
</comment>
<evidence type="ECO:0000256" key="1">
    <source>
        <dbReference type="ARBA" id="ARBA00004985"/>
    </source>
</evidence>
<comment type="function">
    <text evidence="7">Catalyzes the NADPH-dependent reduction of L-glutamate 5-phosphate into L-glutamate 5-semialdehyde and phosphate. The product spontaneously undergoes cyclization to form 1-pyrroline-5-carboxylate.</text>
</comment>
<dbReference type="SUPFAM" id="SSF53720">
    <property type="entry name" value="ALDH-like"/>
    <property type="match status" value="1"/>
</dbReference>
<protein>
    <recommendedName>
        <fullName evidence="7">Gamma-glutamyl phosphate reductase</fullName>
        <shortName evidence="7">GPR</shortName>
        <ecNumber evidence="7">1.2.1.41</ecNumber>
    </recommendedName>
    <alternativeName>
        <fullName evidence="7">Glutamate-5-semialdehyde dehydrogenase</fullName>
    </alternativeName>
    <alternativeName>
        <fullName evidence="7">Glutamyl-gamma-semialdehyde dehydrogenase</fullName>
        <shortName evidence="7">GSA dehydrogenase</shortName>
    </alternativeName>
</protein>
<dbReference type="InterPro" id="IPR016163">
    <property type="entry name" value="Ald_DH_C"/>
</dbReference>
<dbReference type="GO" id="GO:0005737">
    <property type="term" value="C:cytoplasm"/>
    <property type="evidence" value="ECO:0007669"/>
    <property type="project" value="UniProtKB-SubCell"/>
</dbReference>
<comment type="caution">
    <text evidence="9">The sequence shown here is derived from an EMBL/GenBank/DDBJ whole genome shotgun (WGS) entry which is preliminary data.</text>
</comment>
<dbReference type="Pfam" id="PF00171">
    <property type="entry name" value="Aldedh"/>
    <property type="match status" value="1"/>
</dbReference>
<dbReference type="PROSITE" id="PS01223">
    <property type="entry name" value="PROA"/>
    <property type="match status" value="1"/>
</dbReference>
<dbReference type="InterPro" id="IPR016161">
    <property type="entry name" value="Ald_DH/histidinol_DH"/>
</dbReference>
<gene>
    <name evidence="7" type="primary">proA</name>
    <name evidence="9" type="ORF">DSX26_02730</name>
</gene>
<dbReference type="InterPro" id="IPR016162">
    <property type="entry name" value="Ald_DH_N"/>
</dbReference>
<keyword evidence="4 7" id="KW-0521">NADP</keyword>
<reference evidence="9 10" key="1">
    <citation type="submission" date="2018-07" db="EMBL/GenBank/DDBJ databases">
        <authorList>
            <consortium name="NARMS: The National Antimicrobial Resistance Monitoring System"/>
        </authorList>
    </citation>
    <scope>NUCLEOTIDE SEQUENCE [LARGE SCALE GENOMIC DNA]</scope>
    <source>
        <strain evidence="9 10">CVM N17C548</strain>
    </source>
</reference>
<evidence type="ECO:0000256" key="2">
    <source>
        <dbReference type="ARBA" id="ARBA00022605"/>
    </source>
</evidence>
<keyword evidence="2 7" id="KW-0028">Amino-acid biosynthesis</keyword>
<dbReference type="PANTHER" id="PTHR11063">
    <property type="entry name" value="GLUTAMATE SEMIALDEHYDE DEHYDROGENASE"/>
    <property type="match status" value="1"/>
</dbReference>
<evidence type="ECO:0000313" key="9">
    <source>
        <dbReference type="EMBL" id="EAL6850384.1"/>
    </source>
</evidence>
<comment type="similarity">
    <text evidence="7">Belongs to the gamma-glutamyl phosphate reductase family.</text>
</comment>
<dbReference type="Gene3D" id="3.40.605.10">
    <property type="entry name" value="Aldehyde Dehydrogenase, Chain A, domain 1"/>
    <property type="match status" value="1"/>
</dbReference>
<dbReference type="InterPro" id="IPR020593">
    <property type="entry name" value="G-glutamylP_reductase_CS"/>
</dbReference>
<comment type="subcellular location">
    <subcellularLocation>
        <location evidence="7">Cytoplasm</location>
    </subcellularLocation>
</comment>
<dbReference type="EMBL" id="AACQHW010000002">
    <property type="protein sequence ID" value="EAL6850384.1"/>
    <property type="molecule type" value="Genomic_DNA"/>
</dbReference>
<dbReference type="FunFam" id="3.40.309.10:FF:000006">
    <property type="entry name" value="Gamma-glutamyl phosphate reductase"/>
    <property type="match status" value="1"/>
</dbReference>
<evidence type="ECO:0000256" key="5">
    <source>
        <dbReference type="ARBA" id="ARBA00023002"/>
    </source>
</evidence>
<dbReference type="Proteomes" id="UP000352088">
    <property type="component" value="Unassembled WGS sequence"/>
</dbReference>
<dbReference type="InterPro" id="IPR015590">
    <property type="entry name" value="Aldehyde_DH_dom"/>
</dbReference>
<dbReference type="GO" id="GO:0050661">
    <property type="term" value="F:NADP binding"/>
    <property type="evidence" value="ECO:0007669"/>
    <property type="project" value="InterPro"/>
</dbReference>
<evidence type="ECO:0000256" key="6">
    <source>
        <dbReference type="ARBA" id="ARBA00049024"/>
    </source>
</evidence>
<dbReference type="UniPathway" id="UPA00098">
    <property type="reaction ID" value="UER00360"/>
</dbReference>
<dbReference type="NCBIfam" id="NF001221">
    <property type="entry name" value="PRK00197.1"/>
    <property type="match status" value="1"/>
</dbReference>
<accession>A0A3Z9F8F6</accession>
<dbReference type="PIRSF" id="PIRSF000151">
    <property type="entry name" value="GPR"/>
    <property type="match status" value="1"/>
</dbReference>
<dbReference type="Gene3D" id="3.40.309.10">
    <property type="entry name" value="Aldehyde Dehydrogenase, Chain A, domain 2"/>
    <property type="match status" value="1"/>
</dbReference>
<evidence type="ECO:0000256" key="4">
    <source>
        <dbReference type="ARBA" id="ARBA00022857"/>
    </source>
</evidence>
<comment type="pathway">
    <text evidence="1 7">Amino-acid biosynthesis; L-proline biosynthesis; L-glutamate 5-semialdehyde from L-glutamate: step 2/2.</text>
</comment>
<feature type="domain" description="Aldehyde dehydrogenase" evidence="8">
    <location>
        <begin position="14"/>
        <end position="277"/>
    </location>
</feature>
<dbReference type="InterPro" id="IPR012134">
    <property type="entry name" value="Glu-5-SA_DH"/>
</dbReference>